<sequence length="166" mass="18898">MVPVYKNPDPCAFPSLSPTSNLNYDKLPTQPSPRTPTPSPSRHEPATASSSMLAVAIGSWLRSRRSRYLFLLLCSPLLLPLLCACFPFLCAAEVFIRFWRRRKRQDEERLRRCEEGCCGCEFEDEREVGLLQRYLEDQLMLVGSMYDCDVGDDADDHGDYTVPLLS</sequence>
<dbReference type="EMBL" id="CM047745">
    <property type="protein sequence ID" value="KAJ0024829.1"/>
    <property type="molecule type" value="Genomic_DNA"/>
</dbReference>
<name>A0ACC0XU64_9ROSI</name>
<reference evidence="2" key="1">
    <citation type="journal article" date="2023" name="G3 (Bethesda)">
        <title>Genome assembly and association tests identify interacting loci associated with vigor, precocity, and sex in interspecific pistachio rootstocks.</title>
        <authorList>
            <person name="Palmer W."/>
            <person name="Jacygrad E."/>
            <person name="Sagayaradj S."/>
            <person name="Cavanaugh K."/>
            <person name="Han R."/>
            <person name="Bertier L."/>
            <person name="Beede B."/>
            <person name="Kafkas S."/>
            <person name="Golino D."/>
            <person name="Preece J."/>
            <person name="Michelmore R."/>
        </authorList>
    </citation>
    <scope>NUCLEOTIDE SEQUENCE [LARGE SCALE GENOMIC DNA]</scope>
</reference>
<dbReference type="Proteomes" id="UP001163603">
    <property type="component" value="Chromosome 10"/>
</dbReference>
<organism evidence="1 2">
    <name type="scientific">Pistacia integerrima</name>
    <dbReference type="NCBI Taxonomy" id="434235"/>
    <lineage>
        <taxon>Eukaryota</taxon>
        <taxon>Viridiplantae</taxon>
        <taxon>Streptophyta</taxon>
        <taxon>Embryophyta</taxon>
        <taxon>Tracheophyta</taxon>
        <taxon>Spermatophyta</taxon>
        <taxon>Magnoliopsida</taxon>
        <taxon>eudicotyledons</taxon>
        <taxon>Gunneridae</taxon>
        <taxon>Pentapetalae</taxon>
        <taxon>rosids</taxon>
        <taxon>malvids</taxon>
        <taxon>Sapindales</taxon>
        <taxon>Anacardiaceae</taxon>
        <taxon>Pistacia</taxon>
    </lineage>
</organism>
<comment type="caution">
    <text evidence="1">The sequence shown here is derived from an EMBL/GenBank/DDBJ whole genome shotgun (WGS) entry which is preliminary data.</text>
</comment>
<evidence type="ECO:0000313" key="2">
    <source>
        <dbReference type="Proteomes" id="UP001163603"/>
    </source>
</evidence>
<protein>
    <submittedName>
        <fullName evidence="1">Uncharacterized protein</fullName>
    </submittedName>
</protein>
<accession>A0ACC0XU64</accession>
<proteinExistence type="predicted"/>
<evidence type="ECO:0000313" key="1">
    <source>
        <dbReference type="EMBL" id="KAJ0024829.1"/>
    </source>
</evidence>
<gene>
    <name evidence="1" type="ORF">Pint_07266</name>
</gene>
<keyword evidence="2" id="KW-1185">Reference proteome</keyword>